<dbReference type="InterPro" id="IPR003661">
    <property type="entry name" value="HisK_dim/P_dom"/>
</dbReference>
<feature type="domain" description="PAC" evidence="18">
    <location>
        <begin position="418"/>
        <end position="470"/>
    </location>
</feature>
<reference evidence="21 22" key="1">
    <citation type="journal article" date="2020" name="Microbiol. Resour. Announc.">
        <title>Complete genome sequence of Pseudomonas otitidis strain MrB4, isolated from Lake Biwa in Japan.</title>
        <authorList>
            <person name="Miyazaki K."/>
            <person name="Hase E."/>
            <person name="Maruya T."/>
        </authorList>
    </citation>
    <scope>NUCLEOTIDE SEQUENCE [LARGE SCALE GENOMIC DNA]</scope>
    <source>
        <strain evidence="21 22">MrB4</strain>
    </source>
</reference>
<dbReference type="Gene3D" id="2.10.70.100">
    <property type="match status" value="1"/>
</dbReference>
<dbReference type="KEGG" id="poj:PtoMrB4_22700"/>
<gene>
    <name evidence="21" type="ORF">PtoMrB4_22700</name>
</gene>
<evidence type="ECO:0000256" key="3">
    <source>
        <dbReference type="ARBA" id="ARBA00012438"/>
    </source>
</evidence>
<feature type="transmembrane region" description="Helical" evidence="14">
    <location>
        <begin position="311"/>
        <end position="330"/>
    </location>
</feature>
<dbReference type="SUPFAM" id="SSF52172">
    <property type="entry name" value="CheY-like"/>
    <property type="match status" value="2"/>
</dbReference>
<name>A0A679GD81_9GAMM</name>
<dbReference type="SUPFAM" id="SSF55785">
    <property type="entry name" value="PYP-like sensor domain (PAS domain)"/>
    <property type="match status" value="4"/>
</dbReference>
<dbReference type="Pfam" id="PF03924">
    <property type="entry name" value="CHASE"/>
    <property type="match status" value="1"/>
</dbReference>
<dbReference type="PROSITE" id="PS50894">
    <property type="entry name" value="HPT"/>
    <property type="match status" value="1"/>
</dbReference>
<dbReference type="EMBL" id="AP022642">
    <property type="protein sequence ID" value="BCA28293.1"/>
    <property type="molecule type" value="Genomic_DNA"/>
</dbReference>
<dbReference type="SMART" id="SM01079">
    <property type="entry name" value="CHASE"/>
    <property type="match status" value="1"/>
</dbReference>
<organism evidence="21 22">
    <name type="scientific">Metapseudomonas otitidis</name>
    <dbReference type="NCBI Taxonomy" id="319939"/>
    <lineage>
        <taxon>Bacteria</taxon>
        <taxon>Pseudomonadati</taxon>
        <taxon>Pseudomonadota</taxon>
        <taxon>Gammaproteobacteria</taxon>
        <taxon>Pseudomonadales</taxon>
        <taxon>Pseudomonadaceae</taxon>
        <taxon>Metapseudomonas</taxon>
    </lineage>
</organism>
<dbReference type="InterPro" id="IPR011006">
    <property type="entry name" value="CheY-like_superfamily"/>
</dbReference>
<feature type="domain" description="PAC" evidence="18">
    <location>
        <begin position="578"/>
        <end position="630"/>
    </location>
</feature>
<proteinExistence type="predicted"/>
<dbReference type="Gene3D" id="1.10.287.130">
    <property type="match status" value="1"/>
</dbReference>
<evidence type="ECO:0000256" key="6">
    <source>
        <dbReference type="ARBA" id="ARBA00022692"/>
    </source>
</evidence>
<dbReference type="InterPro" id="IPR042240">
    <property type="entry name" value="CHASE_sf"/>
</dbReference>
<dbReference type="SMART" id="SM00073">
    <property type="entry name" value="HPT"/>
    <property type="match status" value="1"/>
</dbReference>
<evidence type="ECO:0000256" key="9">
    <source>
        <dbReference type="ARBA" id="ARBA00022989"/>
    </source>
</evidence>
<feature type="domain" description="Response regulatory" evidence="16">
    <location>
        <begin position="1145"/>
        <end position="1267"/>
    </location>
</feature>
<evidence type="ECO:0000259" key="19">
    <source>
        <dbReference type="PROSITE" id="PS50839"/>
    </source>
</evidence>
<keyword evidence="4" id="KW-1003">Cell membrane</keyword>
<dbReference type="InterPro" id="IPR006189">
    <property type="entry name" value="CHASE_dom"/>
</dbReference>
<evidence type="ECO:0000256" key="7">
    <source>
        <dbReference type="ARBA" id="ARBA00022741"/>
    </source>
</evidence>
<evidence type="ECO:0000256" key="11">
    <source>
        <dbReference type="ARBA" id="ARBA00023136"/>
    </source>
</evidence>
<protein>
    <recommendedName>
        <fullName evidence="3">histidine kinase</fullName>
        <ecNumber evidence="3">2.7.13.3</ecNumber>
    </recommendedName>
</protein>
<dbReference type="Gene3D" id="3.30.565.10">
    <property type="entry name" value="Histidine kinase-like ATPase, C-terminal domain"/>
    <property type="match status" value="1"/>
</dbReference>
<dbReference type="InterPro" id="IPR036641">
    <property type="entry name" value="HPT_dom_sf"/>
</dbReference>
<dbReference type="PRINTS" id="PR00344">
    <property type="entry name" value="BCTRLSENSOR"/>
</dbReference>
<evidence type="ECO:0000256" key="4">
    <source>
        <dbReference type="ARBA" id="ARBA00022475"/>
    </source>
</evidence>
<evidence type="ECO:0000259" key="15">
    <source>
        <dbReference type="PROSITE" id="PS50109"/>
    </source>
</evidence>
<dbReference type="InterPro" id="IPR001610">
    <property type="entry name" value="PAC"/>
</dbReference>
<evidence type="ECO:0000256" key="10">
    <source>
        <dbReference type="ARBA" id="ARBA00023012"/>
    </source>
</evidence>
<dbReference type="InterPro" id="IPR001789">
    <property type="entry name" value="Sig_transdc_resp-reg_receiver"/>
</dbReference>
<keyword evidence="6 14" id="KW-0812">Transmembrane</keyword>
<dbReference type="Gene3D" id="3.30.450.20">
    <property type="entry name" value="PAS domain"/>
    <property type="match status" value="4"/>
</dbReference>
<dbReference type="PANTHER" id="PTHR45339">
    <property type="entry name" value="HYBRID SIGNAL TRANSDUCTION HISTIDINE KINASE J"/>
    <property type="match status" value="1"/>
</dbReference>
<dbReference type="EC" id="2.7.13.3" evidence="3"/>
<comment type="subcellular location">
    <subcellularLocation>
        <location evidence="2">Cell membrane</location>
        <topology evidence="2">Multi-pass membrane protein</topology>
    </subcellularLocation>
</comment>
<dbReference type="Pfam" id="PF01627">
    <property type="entry name" value="Hpt"/>
    <property type="match status" value="1"/>
</dbReference>
<feature type="domain" description="Histidine kinase" evidence="15">
    <location>
        <begin position="905"/>
        <end position="1126"/>
    </location>
</feature>
<dbReference type="Proteomes" id="UP000501237">
    <property type="component" value="Chromosome"/>
</dbReference>
<keyword evidence="8" id="KW-0067">ATP-binding</keyword>
<dbReference type="InterPro" id="IPR000700">
    <property type="entry name" value="PAS-assoc_C"/>
</dbReference>
<dbReference type="PROSITE" id="PS50110">
    <property type="entry name" value="RESPONSE_REGULATORY"/>
    <property type="match status" value="2"/>
</dbReference>
<feature type="domain" description="PAS" evidence="17">
    <location>
        <begin position="344"/>
        <end position="415"/>
    </location>
</feature>
<dbReference type="NCBIfam" id="TIGR00229">
    <property type="entry name" value="sensory_box"/>
    <property type="match status" value="4"/>
</dbReference>
<dbReference type="SUPFAM" id="SSF47384">
    <property type="entry name" value="Homodimeric domain of signal transducing histidine kinase"/>
    <property type="match status" value="1"/>
</dbReference>
<dbReference type="InterPro" id="IPR000014">
    <property type="entry name" value="PAS"/>
</dbReference>
<comment type="catalytic activity">
    <reaction evidence="1">
        <text>ATP + protein L-histidine = ADP + protein N-phospho-L-histidine.</text>
        <dbReference type="EC" id="2.7.13.3"/>
    </reaction>
</comment>
<dbReference type="InterPro" id="IPR036097">
    <property type="entry name" value="HisK_dim/P_sf"/>
</dbReference>
<dbReference type="GO" id="GO:0006355">
    <property type="term" value="P:regulation of DNA-templated transcription"/>
    <property type="evidence" value="ECO:0007669"/>
    <property type="project" value="InterPro"/>
</dbReference>
<dbReference type="Pfam" id="PF02518">
    <property type="entry name" value="HATPase_c"/>
    <property type="match status" value="1"/>
</dbReference>
<dbReference type="InterPro" id="IPR008207">
    <property type="entry name" value="Sig_transdc_His_kin_Hpt_dom"/>
</dbReference>
<dbReference type="InterPro" id="IPR005467">
    <property type="entry name" value="His_kinase_dom"/>
</dbReference>
<evidence type="ECO:0000313" key="21">
    <source>
        <dbReference type="EMBL" id="BCA28293.1"/>
    </source>
</evidence>
<dbReference type="PROSITE" id="PS50839">
    <property type="entry name" value="CHASE"/>
    <property type="match status" value="1"/>
</dbReference>
<dbReference type="FunFam" id="3.30.565.10:FF:000010">
    <property type="entry name" value="Sensor histidine kinase RcsC"/>
    <property type="match status" value="1"/>
</dbReference>
<dbReference type="InterPro" id="IPR035965">
    <property type="entry name" value="PAS-like_dom_sf"/>
</dbReference>
<dbReference type="InterPro" id="IPR036890">
    <property type="entry name" value="HATPase_C_sf"/>
</dbReference>
<accession>A0A679GD81</accession>
<evidence type="ECO:0000256" key="8">
    <source>
        <dbReference type="ARBA" id="ARBA00022840"/>
    </source>
</evidence>
<evidence type="ECO:0000259" key="17">
    <source>
        <dbReference type="PROSITE" id="PS50112"/>
    </source>
</evidence>
<dbReference type="GO" id="GO:0000155">
    <property type="term" value="F:phosphorelay sensor kinase activity"/>
    <property type="evidence" value="ECO:0007669"/>
    <property type="project" value="InterPro"/>
</dbReference>
<dbReference type="SUPFAM" id="SSF47226">
    <property type="entry name" value="Histidine-containing phosphotransfer domain, HPT domain"/>
    <property type="match status" value="1"/>
</dbReference>
<dbReference type="GO" id="GO:0005524">
    <property type="term" value="F:ATP binding"/>
    <property type="evidence" value="ECO:0007669"/>
    <property type="project" value="UniProtKB-KW"/>
</dbReference>
<dbReference type="CDD" id="cd17546">
    <property type="entry name" value="REC_hyHK_CKI1_RcsC-like"/>
    <property type="match status" value="2"/>
</dbReference>
<dbReference type="CDD" id="cd00082">
    <property type="entry name" value="HisKA"/>
    <property type="match status" value="1"/>
</dbReference>
<dbReference type="SMART" id="SM00388">
    <property type="entry name" value="HisKA"/>
    <property type="match status" value="1"/>
</dbReference>
<dbReference type="GO" id="GO:0005886">
    <property type="term" value="C:plasma membrane"/>
    <property type="evidence" value="ECO:0007669"/>
    <property type="project" value="UniProtKB-SubCell"/>
</dbReference>
<dbReference type="InterPro" id="IPR004358">
    <property type="entry name" value="Sig_transdc_His_kin-like_C"/>
</dbReference>
<dbReference type="Gene3D" id="1.20.120.160">
    <property type="entry name" value="HPT domain"/>
    <property type="match status" value="1"/>
</dbReference>
<feature type="modified residue" description="Phosphohistidine" evidence="12">
    <location>
        <position position="1484"/>
    </location>
</feature>
<feature type="modified residue" description="4-aspartylphosphate" evidence="13">
    <location>
        <position position="1342"/>
    </location>
</feature>
<feature type="domain" description="PAS" evidence="17">
    <location>
        <begin position="631"/>
        <end position="704"/>
    </location>
</feature>
<dbReference type="SMART" id="SM00387">
    <property type="entry name" value="HATPase_c"/>
    <property type="match status" value="1"/>
</dbReference>
<dbReference type="InterPro" id="IPR013655">
    <property type="entry name" value="PAS_fold_3"/>
</dbReference>
<keyword evidence="7" id="KW-0547">Nucleotide-binding</keyword>
<evidence type="ECO:0000256" key="12">
    <source>
        <dbReference type="PROSITE-ProRule" id="PRU00110"/>
    </source>
</evidence>
<dbReference type="Pfam" id="PF00072">
    <property type="entry name" value="Response_reg"/>
    <property type="match status" value="2"/>
</dbReference>
<evidence type="ECO:0000256" key="5">
    <source>
        <dbReference type="ARBA" id="ARBA00022553"/>
    </source>
</evidence>
<feature type="domain" description="PAS" evidence="17">
    <location>
        <begin position="505"/>
        <end position="536"/>
    </location>
</feature>
<dbReference type="PROSITE" id="PS50112">
    <property type="entry name" value="PAS"/>
    <property type="match status" value="3"/>
</dbReference>
<dbReference type="PROSITE" id="PS50113">
    <property type="entry name" value="PAC"/>
    <property type="match status" value="3"/>
</dbReference>
<dbReference type="CDD" id="cd00130">
    <property type="entry name" value="PAS"/>
    <property type="match status" value="4"/>
</dbReference>
<feature type="domain" description="Response regulatory" evidence="16">
    <location>
        <begin position="1291"/>
        <end position="1409"/>
    </location>
</feature>
<keyword evidence="9 14" id="KW-1133">Transmembrane helix</keyword>
<dbReference type="SMART" id="SM00448">
    <property type="entry name" value="REC"/>
    <property type="match status" value="2"/>
</dbReference>
<evidence type="ECO:0000259" key="16">
    <source>
        <dbReference type="PROSITE" id="PS50110"/>
    </source>
</evidence>
<dbReference type="SUPFAM" id="SSF55874">
    <property type="entry name" value="ATPase domain of HSP90 chaperone/DNA topoisomerase II/histidine kinase"/>
    <property type="match status" value="1"/>
</dbReference>
<feature type="domain" description="CHASE" evidence="19">
    <location>
        <begin position="77"/>
        <end position="294"/>
    </location>
</feature>
<evidence type="ECO:0000256" key="2">
    <source>
        <dbReference type="ARBA" id="ARBA00004651"/>
    </source>
</evidence>
<keyword evidence="10" id="KW-0902">Two-component regulatory system</keyword>
<dbReference type="SMART" id="SM00091">
    <property type="entry name" value="PAS"/>
    <property type="match status" value="4"/>
</dbReference>
<dbReference type="InterPro" id="IPR013767">
    <property type="entry name" value="PAS_fold"/>
</dbReference>
<evidence type="ECO:0000259" key="20">
    <source>
        <dbReference type="PROSITE" id="PS50894"/>
    </source>
</evidence>
<dbReference type="Gene3D" id="3.40.50.2300">
    <property type="match status" value="2"/>
</dbReference>
<dbReference type="Pfam" id="PF08447">
    <property type="entry name" value="PAS_3"/>
    <property type="match status" value="1"/>
</dbReference>
<sequence>MRNRGQVSVPLVAMLLTALAGLLVTGLLAGLLERANQDRLHEALHDVTERAADGVVKRLELYQYGLRGARGSLLTAGEWGMTREIFQRYARSRDITKEFPGARGFGLIRRVPQAELAGFLVKARADGPADFDIHELTDHPGEHFIIQYIEPLAGNEPAIGLDIASERNRREAALSAMRSGEVRLTAPITLVQSLGKPRQSFLILMPIYRSGVVPATEAERERQAMGWSYSPLITEQVLQGLEVVDETMRLRLRDITEDSDEPLFYESAPDSAEAPEVHQEKVLRDFYGRRWEIELAALPSFVERLALPPPAMVWVAGTGLSLLLAALLGASLMSRRRKHQVLAEQARLAAIVENSADGIVGQTLGGVITSWNQGAEAILGYSAEQAIGQDLAALVVPERGHEQEETLLRQALAGERISLYETRYRRQDGSLVHVALSIAPILDGLGRVVGISRTVRDITAQKQAEARILELNASLETQVAERTAQLLRTNVLLDGVLTAATEVSIIATDPDGLIRVFNRGAERLLGYSAEELVGRQTPALLHVTEEVVARGRELSAYYDKPVQGFRVFVQVPELEGSEAREWTYVRKDGSRFPVTLVVTAMRDEQGRITGYLGISLDITERKATERRLAESLATTRAVLDTAVNPVITFDGEGRIQTFNPAGGVVFGVSPEHMVGRSIEDLIEPVSLERFHELLTGYEQPVEGLGPSGMELWGRRSDDSAFPMQVTLAPMLVGGEQRMVCVVTDLSEQHRQRKELVATRDQLLLASEVAGLGIWSWFLEDNRLHWNDRMFELYGQPRSLREQGLTFDHWRQRVHPDDMDRVVAQLQGAIAGTAVYDPIFRIVRPDGQVRYIQAAAQIERDSLGRPTRVTGINLDITAQRELESRLRDARDKADAASAAKSFFLANMSHEIRTPMNAVLGMLHLVQGTGLDNRQLDYVLKAQTAARSLLGLLNDILDYSKIEAGKLQLDPHPFELESLMRDLAVVLAGNQGDKDVEVMFDLDANLPLHLVGDSFRLQQVLINLGGNALKFTSRGQVVVAFRQLACDDSSVLLQVSISDTGIGISPEQLERIFDGFTQAEASTTRRFGGTGLGLVICKRLVELMGAELKVESRPGEGSRFWFDVRLGISEPVAALRSECPCVDAPLHLLVVDDNPVAGEVLLRTLLSLGWRSEYVMSGEAAVSAVQQAARRGDPFDLVLMDWRMPGLDGLASSRALAALGAAAPRVVMITAHGSEVLADQQQKGRAPFAAFLTKPVTPQQLATAVQRAIWGEEGAVGQPTAGVARVRHLAGLCLLVVEDNALNRQVASELLMGEGAEVILAEGGLEGVQTVLAEPERFDAVLMDIQMPDIDGLEASRRIRLDERCRTLPIIAMTANASEQDRRTCLEAGMNDHVGKPVDIQQLTRVLLFWTGGATPALPEPPPPRPAPGAQVLLEPPASILSRFADNLPLLQTVLVSFREETERQLEQLQQARDDGDLRGVLAALHGIKGSTGTMGARALSHLAMELESRGRGLTPDTAAPFLEDPSWLLQMRALLVESNQQLLEQFQVDASTGQGQEPLPALDEDAWREALQQTLELLASGSIQALDRARELKGRAPDSLREAAAAFAARVERLDFQGAQALARDLLPSDAASSPD</sequence>
<feature type="domain" description="PAC" evidence="18">
    <location>
        <begin position="835"/>
        <end position="887"/>
    </location>
</feature>
<dbReference type="CDD" id="cd16922">
    <property type="entry name" value="HATPase_EvgS-ArcB-TorS-like"/>
    <property type="match status" value="1"/>
</dbReference>
<evidence type="ECO:0000256" key="1">
    <source>
        <dbReference type="ARBA" id="ARBA00000085"/>
    </source>
</evidence>
<evidence type="ECO:0000259" key="18">
    <source>
        <dbReference type="PROSITE" id="PS50113"/>
    </source>
</evidence>
<dbReference type="SMART" id="SM00086">
    <property type="entry name" value="PAC"/>
    <property type="match status" value="4"/>
</dbReference>
<feature type="modified residue" description="4-aspartylphosphate" evidence="13">
    <location>
        <position position="1199"/>
    </location>
</feature>
<keyword evidence="11 14" id="KW-0472">Membrane</keyword>
<dbReference type="Pfam" id="PF00989">
    <property type="entry name" value="PAS"/>
    <property type="match status" value="2"/>
</dbReference>
<evidence type="ECO:0000256" key="14">
    <source>
        <dbReference type="SAM" id="Phobius"/>
    </source>
</evidence>
<dbReference type="PROSITE" id="PS50109">
    <property type="entry name" value="HIS_KIN"/>
    <property type="match status" value="1"/>
</dbReference>
<evidence type="ECO:0000313" key="22">
    <source>
        <dbReference type="Proteomes" id="UP000501237"/>
    </source>
</evidence>
<evidence type="ECO:0000256" key="13">
    <source>
        <dbReference type="PROSITE-ProRule" id="PRU00169"/>
    </source>
</evidence>
<dbReference type="PANTHER" id="PTHR45339:SF1">
    <property type="entry name" value="HYBRID SIGNAL TRANSDUCTION HISTIDINE KINASE J"/>
    <property type="match status" value="1"/>
</dbReference>
<feature type="domain" description="HPt" evidence="20">
    <location>
        <begin position="1445"/>
        <end position="1545"/>
    </location>
</feature>
<dbReference type="Pfam" id="PF00512">
    <property type="entry name" value="HisKA"/>
    <property type="match status" value="1"/>
</dbReference>
<dbReference type="Gene3D" id="3.30.450.350">
    <property type="entry name" value="CHASE domain"/>
    <property type="match status" value="1"/>
</dbReference>
<dbReference type="InterPro" id="IPR003594">
    <property type="entry name" value="HATPase_dom"/>
</dbReference>
<keyword evidence="5 13" id="KW-0597">Phosphoprotein</keyword>
<dbReference type="Pfam" id="PF13426">
    <property type="entry name" value="PAS_9"/>
    <property type="match status" value="1"/>
</dbReference>